<dbReference type="RefSeq" id="WP_092324250.1">
    <property type="nucleotide sequence ID" value="NZ_FNFU01000015.1"/>
</dbReference>
<feature type="transmembrane region" description="Helical" evidence="1">
    <location>
        <begin position="33"/>
        <end position="52"/>
    </location>
</feature>
<dbReference type="OrthoDB" id="5120536at2"/>
<dbReference type="STRING" id="386301.SAMN05216282_11540"/>
<dbReference type="EMBL" id="FNFU01000015">
    <property type="protein sequence ID" value="SDK85348.1"/>
    <property type="molecule type" value="Genomic_DNA"/>
</dbReference>
<keyword evidence="1" id="KW-0472">Membrane</keyword>
<protein>
    <submittedName>
        <fullName evidence="2">Uncharacterized protein</fullName>
    </submittedName>
</protein>
<evidence type="ECO:0000313" key="3">
    <source>
        <dbReference type="Proteomes" id="UP000198701"/>
    </source>
</evidence>
<reference evidence="2 3" key="1">
    <citation type="submission" date="2016-10" db="EMBL/GenBank/DDBJ databases">
        <authorList>
            <person name="de Groot N.N."/>
        </authorList>
    </citation>
    <scope>NUCLEOTIDE SEQUENCE [LARGE SCALE GENOMIC DNA]</scope>
    <source>
        <strain evidence="2 3">CGMCC 1.5382</strain>
    </source>
</reference>
<name>A0A1G9FAJ4_9MICO</name>
<organism evidence="2 3">
    <name type="scientific">Cryobacterium psychrotolerans</name>
    <dbReference type="NCBI Taxonomy" id="386301"/>
    <lineage>
        <taxon>Bacteria</taxon>
        <taxon>Bacillati</taxon>
        <taxon>Actinomycetota</taxon>
        <taxon>Actinomycetes</taxon>
        <taxon>Micrococcales</taxon>
        <taxon>Microbacteriaceae</taxon>
        <taxon>Cryobacterium</taxon>
    </lineage>
</organism>
<sequence>MRKYIFNGPMIGVILGGWSTLQATRNRPRDWRLALVWLGWALSAVAAIDAVVEDARARKIKA</sequence>
<evidence type="ECO:0000313" key="2">
    <source>
        <dbReference type="EMBL" id="SDK85348.1"/>
    </source>
</evidence>
<keyword evidence="3" id="KW-1185">Reference proteome</keyword>
<dbReference type="Proteomes" id="UP000198701">
    <property type="component" value="Unassembled WGS sequence"/>
</dbReference>
<evidence type="ECO:0000256" key="1">
    <source>
        <dbReference type="SAM" id="Phobius"/>
    </source>
</evidence>
<gene>
    <name evidence="2" type="ORF">SAMN05216282_11540</name>
</gene>
<accession>A0A1G9FAJ4</accession>
<proteinExistence type="predicted"/>
<keyword evidence="1" id="KW-0812">Transmembrane</keyword>
<keyword evidence="1" id="KW-1133">Transmembrane helix</keyword>
<dbReference type="AlphaFoldDB" id="A0A1G9FAJ4"/>